<evidence type="ECO:0000259" key="3">
    <source>
        <dbReference type="Pfam" id="PF06414"/>
    </source>
</evidence>
<evidence type="ECO:0000313" key="4">
    <source>
        <dbReference type="EMBL" id="HIX57611.1"/>
    </source>
</evidence>
<protein>
    <submittedName>
        <fullName evidence="4">Zeta toxin family protein</fullName>
    </submittedName>
</protein>
<reference evidence="4" key="1">
    <citation type="journal article" date="2021" name="PeerJ">
        <title>Extensive microbial diversity within the chicken gut microbiome revealed by metagenomics and culture.</title>
        <authorList>
            <person name="Gilroy R."/>
            <person name="Ravi A."/>
            <person name="Getino M."/>
            <person name="Pursley I."/>
            <person name="Horton D.L."/>
            <person name="Alikhan N.F."/>
            <person name="Baker D."/>
            <person name="Gharbi K."/>
            <person name="Hall N."/>
            <person name="Watson M."/>
            <person name="Adriaenssens E.M."/>
            <person name="Foster-Nyarko E."/>
            <person name="Jarju S."/>
            <person name="Secka A."/>
            <person name="Antonio M."/>
            <person name="Oren A."/>
            <person name="Chaudhuri R.R."/>
            <person name="La Ragione R."/>
            <person name="Hildebrand F."/>
            <person name="Pallen M.J."/>
        </authorList>
    </citation>
    <scope>NUCLEOTIDE SEQUENCE</scope>
    <source>
        <strain evidence="4">USASDec5-558</strain>
    </source>
</reference>
<evidence type="ECO:0000256" key="1">
    <source>
        <dbReference type="ARBA" id="ARBA00022741"/>
    </source>
</evidence>
<organism evidence="4 5">
    <name type="scientific">Candidatus Anaerobiospirillum pullistercoris</name>
    <dbReference type="NCBI Taxonomy" id="2838452"/>
    <lineage>
        <taxon>Bacteria</taxon>
        <taxon>Pseudomonadati</taxon>
        <taxon>Pseudomonadota</taxon>
        <taxon>Gammaproteobacteria</taxon>
        <taxon>Aeromonadales</taxon>
        <taxon>Succinivibrionaceae</taxon>
        <taxon>Anaerobiospirillum</taxon>
    </lineage>
</organism>
<feature type="domain" description="Zeta toxin" evidence="3">
    <location>
        <begin position="3"/>
        <end position="176"/>
    </location>
</feature>
<dbReference type="Proteomes" id="UP000886829">
    <property type="component" value="Unassembled WGS sequence"/>
</dbReference>
<dbReference type="AlphaFoldDB" id="A0A9D2B220"/>
<evidence type="ECO:0000256" key="2">
    <source>
        <dbReference type="ARBA" id="ARBA00022840"/>
    </source>
</evidence>
<accession>A0A9D2B220</accession>
<dbReference type="PANTHER" id="PTHR39206">
    <property type="entry name" value="SLL8004 PROTEIN"/>
    <property type="match status" value="1"/>
</dbReference>
<keyword evidence="1" id="KW-0547">Nucleotide-binding</keyword>
<dbReference type="SUPFAM" id="SSF52540">
    <property type="entry name" value="P-loop containing nucleoside triphosphate hydrolases"/>
    <property type="match status" value="1"/>
</dbReference>
<evidence type="ECO:0000313" key="5">
    <source>
        <dbReference type="Proteomes" id="UP000886829"/>
    </source>
</evidence>
<gene>
    <name evidence="4" type="ORF">H9850_09110</name>
</gene>
<comment type="caution">
    <text evidence="4">The sequence shown here is derived from an EMBL/GenBank/DDBJ whole genome shotgun (WGS) entry which is preliminary data.</text>
</comment>
<dbReference type="InterPro" id="IPR010488">
    <property type="entry name" value="Zeta_toxin_domain"/>
</dbReference>
<dbReference type="PANTHER" id="PTHR39206:SF1">
    <property type="entry name" value="SLL8004 PROTEIN"/>
    <property type="match status" value="1"/>
</dbReference>
<proteinExistence type="predicted"/>
<dbReference type="GO" id="GO:0016301">
    <property type="term" value="F:kinase activity"/>
    <property type="evidence" value="ECO:0007669"/>
    <property type="project" value="InterPro"/>
</dbReference>
<reference evidence="4" key="2">
    <citation type="submission" date="2021-04" db="EMBL/GenBank/DDBJ databases">
        <authorList>
            <person name="Gilroy R."/>
        </authorList>
    </citation>
    <scope>NUCLEOTIDE SEQUENCE</scope>
    <source>
        <strain evidence="4">USASDec5-558</strain>
    </source>
</reference>
<dbReference type="Pfam" id="PF06414">
    <property type="entry name" value="Zeta_toxin"/>
    <property type="match status" value="1"/>
</dbReference>
<dbReference type="GO" id="GO:0005524">
    <property type="term" value="F:ATP binding"/>
    <property type="evidence" value="ECO:0007669"/>
    <property type="project" value="UniProtKB-KW"/>
</dbReference>
<sequence>MSKHEKPTLYIFAGPNGAGKSSMYEILEKTDPAFANTKLVNPDVYGQRLANKEGAKNVNELSPERREAVYVKAGKIAVTERKKLLENGKSFAIETTASSKGLFRFIDTAKEHGYTINLKYVTLASSDLHVQRVHSRVQQGGHSVAEDDIVRRYDKAKKLLPIVLAKADRAELYDNSNERLLVLSKDQNKIKVAPTAELAGWSKERVRALFNDMQKEAPDLELDGGRSLRP</sequence>
<dbReference type="InterPro" id="IPR027417">
    <property type="entry name" value="P-loop_NTPase"/>
</dbReference>
<dbReference type="Gene3D" id="3.40.50.300">
    <property type="entry name" value="P-loop containing nucleotide triphosphate hydrolases"/>
    <property type="match status" value="1"/>
</dbReference>
<name>A0A9D2B220_9GAMM</name>
<dbReference type="EMBL" id="DXEV01000180">
    <property type="protein sequence ID" value="HIX57611.1"/>
    <property type="molecule type" value="Genomic_DNA"/>
</dbReference>
<keyword evidence="2" id="KW-0067">ATP-binding</keyword>